<comment type="caution">
    <text evidence="1">The sequence shown here is derived from an EMBL/GenBank/DDBJ whole genome shotgun (WGS) entry which is preliminary data.</text>
</comment>
<dbReference type="Proteomes" id="UP000323000">
    <property type="component" value="Chromosome 1"/>
</dbReference>
<sequence>MYGGTEGYLIEFQMEWLDCRLLGFAVCIVIAFDEEYPFNIDYEDQLLVFYDCRFSDETLICEGYIRVASRNGTLIDSDHAAFWICKALVPKSEFTNCLFEFSLSDENPNCRVKYCTVHPIYAEILGNFEETSTRRSRTSNDHHEEVEPHPKRLNRDLFLLAHFV</sequence>
<dbReference type="AlphaFoldDB" id="A0A5C7ITW8"/>
<evidence type="ECO:0000313" key="2">
    <source>
        <dbReference type="Proteomes" id="UP000323000"/>
    </source>
</evidence>
<accession>A0A5C7ITW8</accession>
<name>A0A5C7ITW8_9ROSI</name>
<reference evidence="2" key="1">
    <citation type="journal article" date="2019" name="Gigascience">
        <title>De novo genome assembly of the endangered Acer yangbiense, a plant species with extremely small populations endemic to Yunnan Province, China.</title>
        <authorList>
            <person name="Yang J."/>
            <person name="Wariss H.M."/>
            <person name="Tao L."/>
            <person name="Zhang R."/>
            <person name="Yun Q."/>
            <person name="Hollingsworth P."/>
            <person name="Dao Z."/>
            <person name="Luo G."/>
            <person name="Guo H."/>
            <person name="Ma Y."/>
            <person name="Sun W."/>
        </authorList>
    </citation>
    <scope>NUCLEOTIDE SEQUENCE [LARGE SCALE GENOMIC DNA]</scope>
    <source>
        <strain evidence="2">cv. Malutang</strain>
    </source>
</reference>
<dbReference type="EMBL" id="VAHF01000001">
    <property type="protein sequence ID" value="TXG72559.1"/>
    <property type="molecule type" value="Genomic_DNA"/>
</dbReference>
<dbReference type="OrthoDB" id="1799955at2759"/>
<proteinExistence type="predicted"/>
<protein>
    <submittedName>
        <fullName evidence="1">Uncharacterized protein</fullName>
    </submittedName>
</protein>
<gene>
    <name evidence="1" type="ORF">EZV62_001138</name>
</gene>
<organism evidence="1 2">
    <name type="scientific">Acer yangbiense</name>
    <dbReference type="NCBI Taxonomy" id="1000413"/>
    <lineage>
        <taxon>Eukaryota</taxon>
        <taxon>Viridiplantae</taxon>
        <taxon>Streptophyta</taxon>
        <taxon>Embryophyta</taxon>
        <taxon>Tracheophyta</taxon>
        <taxon>Spermatophyta</taxon>
        <taxon>Magnoliopsida</taxon>
        <taxon>eudicotyledons</taxon>
        <taxon>Gunneridae</taxon>
        <taxon>Pentapetalae</taxon>
        <taxon>rosids</taxon>
        <taxon>malvids</taxon>
        <taxon>Sapindales</taxon>
        <taxon>Sapindaceae</taxon>
        <taxon>Hippocastanoideae</taxon>
        <taxon>Acereae</taxon>
        <taxon>Acer</taxon>
    </lineage>
</organism>
<keyword evidence="2" id="KW-1185">Reference proteome</keyword>
<evidence type="ECO:0000313" key="1">
    <source>
        <dbReference type="EMBL" id="TXG72559.1"/>
    </source>
</evidence>